<feature type="active site" description="Proton acceptor" evidence="7">
    <location>
        <position position="188"/>
    </location>
</feature>
<dbReference type="CDD" id="cd01338">
    <property type="entry name" value="MDH_chloroplast-like"/>
    <property type="match status" value="1"/>
</dbReference>
<evidence type="ECO:0000313" key="11">
    <source>
        <dbReference type="EMBL" id="USQ14547.1"/>
    </source>
</evidence>
<dbReference type="Pfam" id="PF00056">
    <property type="entry name" value="Ldh_1_N"/>
    <property type="match status" value="1"/>
</dbReference>
<dbReference type="SUPFAM" id="SSF56327">
    <property type="entry name" value="LDH C-terminal domain-like"/>
    <property type="match status" value="1"/>
</dbReference>
<dbReference type="InterPro" id="IPR001252">
    <property type="entry name" value="Malate_DH_AS"/>
</dbReference>
<dbReference type="PIRSF" id="PIRSF000102">
    <property type="entry name" value="Lac_mal_DH"/>
    <property type="match status" value="1"/>
</dbReference>
<evidence type="ECO:0000256" key="7">
    <source>
        <dbReference type="HAMAP-Rule" id="MF_01517"/>
    </source>
</evidence>
<feature type="binding site" evidence="7">
    <location>
        <position position="106"/>
    </location>
    <ligand>
        <name>NAD(+)</name>
        <dbReference type="ChEBI" id="CHEBI:57540"/>
    </ligand>
</feature>
<keyword evidence="12" id="KW-1185">Reference proteome</keyword>
<feature type="domain" description="Lactate/malate dehydrogenase C-terminal" evidence="10">
    <location>
        <begin position="157"/>
        <end position="324"/>
    </location>
</feature>
<evidence type="ECO:0000256" key="4">
    <source>
        <dbReference type="ARBA" id="ARBA00022532"/>
    </source>
</evidence>
<keyword evidence="7 8" id="KW-0520">NAD</keyword>
<evidence type="ECO:0000256" key="8">
    <source>
        <dbReference type="RuleBase" id="RU000422"/>
    </source>
</evidence>
<gene>
    <name evidence="7" type="primary">mdh</name>
    <name evidence="11" type="ORF">J2N86_04320</name>
</gene>
<dbReference type="PROSITE" id="PS00068">
    <property type="entry name" value="MDH"/>
    <property type="match status" value="1"/>
</dbReference>
<dbReference type="RefSeq" id="WP_252581145.1">
    <property type="nucleotide sequence ID" value="NZ_CP071527.1"/>
</dbReference>
<dbReference type="NCBIfam" id="NF003916">
    <property type="entry name" value="PRK05442.1"/>
    <property type="match status" value="1"/>
</dbReference>
<dbReference type="SUPFAM" id="SSF51735">
    <property type="entry name" value="NAD(P)-binding Rossmann-fold domains"/>
    <property type="match status" value="1"/>
</dbReference>
<dbReference type="InterPro" id="IPR015955">
    <property type="entry name" value="Lactate_DH/Glyco_Ohase_4_C"/>
</dbReference>
<dbReference type="InterPro" id="IPR022383">
    <property type="entry name" value="Lactate/malate_DH_C"/>
</dbReference>
<feature type="binding site" evidence="7">
    <location>
        <position position="132"/>
    </location>
    <ligand>
        <name>substrate</name>
    </ligand>
</feature>
<evidence type="ECO:0000256" key="2">
    <source>
        <dbReference type="ARBA" id="ARBA00009613"/>
    </source>
</evidence>
<feature type="binding site" evidence="7">
    <location>
        <begin position="12"/>
        <end position="18"/>
    </location>
    <ligand>
        <name>NAD(+)</name>
        <dbReference type="ChEBI" id="CHEBI:57540"/>
    </ligand>
</feature>
<evidence type="ECO:0000259" key="10">
    <source>
        <dbReference type="Pfam" id="PF02866"/>
    </source>
</evidence>
<accession>A0ABY4YA78</accession>
<dbReference type="HAMAP" id="MF_01517">
    <property type="entry name" value="Malate_dehydrog_2"/>
    <property type="match status" value="1"/>
</dbReference>
<feature type="binding site" evidence="7">
    <location>
        <position position="99"/>
    </location>
    <ligand>
        <name>substrate</name>
    </ligand>
</feature>
<dbReference type="Proteomes" id="UP001057474">
    <property type="component" value="Chromosome"/>
</dbReference>
<comment type="catalytic activity">
    <reaction evidence="6 7 8">
        <text>(S)-malate + NAD(+) = oxaloacetate + NADH + H(+)</text>
        <dbReference type="Rhea" id="RHEA:21432"/>
        <dbReference type="ChEBI" id="CHEBI:15378"/>
        <dbReference type="ChEBI" id="CHEBI:15589"/>
        <dbReference type="ChEBI" id="CHEBI:16452"/>
        <dbReference type="ChEBI" id="CHEBI:57540"/>
        <dbReference type="ChEBI" id="CHEBI:57945"/>
        <dbReference type="EC" id="1.1.1.37"/>
    </reaction>
</comment>
<comment type="similarity">
    <text evidence="2 7">Belongs to the LDH/MDH superfamily. MDH type 2 family.</text>
</comment>
<sequence length="330" mass="35944">MAKRRVRVAVTGAAGQIGYALLFRIASGQMFGADTEVELNLLELEPALQALNGVAMELDDCAFPLLKRIVCTSDLNKAMDGVNWALLVGSVPRKQGMERSDLLQINGGIFTKQGHAINDNASDDVRVFVVGNPCNTNCLIAMHHARDVPNDRFFAMTTLDELRARTQLAQKAGVDITAVSQMTIWGNHSATQYPDFYNAKINGKSAADVINDDAWLKDTFVSTVQQRGAAVIKARGLSSAASAANAIITGVNHLVFDTPAGETFSMCRHSEGEYGVDKGLIFSVPCRRENGELNVVEGLTMNDYGREMFDKTLDELRQERDTVKSLGLLD</sequence>
<dbReference type="InterPro" id="IPR010945">
    <property type="entry name" value="Malate_DH_type2"/>
</dbReference>
<proteinExistence type="inferred from homology"/>
<reference evidence="11" key="1">
    <citation type="submission" date="2021-03" db="EMBL/GenBank/DDBJ databases">
        <title>Legionella lytica PCM 2298.</title>
        <authorList>
            <person name="Koper P."/>
        </authorList>
    </citation>
    <scope>NUCLEOTIDE SEQUENCE</scope>
    <source>
        <strain evidence="11">PCM 2298</strain>
    </source>
</reference>
<dbReference type="PANTHER" id="PTHR23382">
    <property type="entry name" value="MALATE DEHYDROGENASE"/>
    <property type="match status" value="1"/>
</dbReference>
<comment type="function">
    <text evidence="1 7">Catalyzes the reversible oxidation of malate to oxaloacetate.</text>
</comment>
<name>A0ABY4YA78_9GAMM</name>
<dbReference type="Pfam" id="PF02866">
    <property type="entry name" value="Ldh_1_C"/>
    <property type="match status" value="1"/>
</dbReference>
<protein>
    <recommendedName>
        <fullName evidence="3 7">Malate dehydrogenase</fullName>
        <ecNumber evidence="3 7">1.1.1.37</ecNumber>
    </recommendedName>
</protein>
<feature type="binding site" evidence="7">
    <location>
        <begin position="130"/>
        <end position="132"/>
    </location>
    <ligand>
        <name>NAD(+)</name>
        <dbReference type="ChEBI" id="CHEBI:57540"/>
    </ligand>
</feature>
<feature type="binding site" evidence="7">
    <location>
        <position position="113"/>
    </location>
    <ligand>
        <name>NAD(+)</name>
        <dbReference type="ChEBI" id="CHEBI:57540"/>
    </ligand>
</feature>
<feature type="domain" description="Lactate/malate dehydrogenase N-terminal" evidence="9">
    <location>
        <begin position="6"/>
        <end position="147"/>
    </location>
</feature>
<dbReference type="Gene3D" id="3.40.50.720">
    <property type="entry name" value="NAD(P)-binding Rossmann-like Domain"/>
    <property type="match status" value="1"/>
</dbReference>
<evidence type="ECO:0000256" key="3">
    <source>
        <dbReference type="ARBA" id="ARBA00012995"/>
    </source>
</evidence>
<dbReference type="InterPro" id="IPR001557">
    <property type="entry name" value="L-lactate/malate_DH"/>
</dbReference>
<dbReference type="InterPro" id="IPR036291">
    <property type="entry name" value="NAD(P)-bd_dom_sf"/>
</dbReference>
<dbReference type="EC" id="1.1.1.37" evidence="3 7"/>
<keyword evidence="5 7" id="KW-0560">Oxidoreductase</keyword>
<evidence type="ECO:0000256" key="5">
    <source>
        <dbReference type="ARBA" id="ARBA00023002"/>
    </source>
</evidence>
<organism evidence="11 12">
    <name type="scientific">Legionella lytica</name>
    <dbReference type="NCBI Taxonomy" id="96232"/>
    <lineage>
        <taxon>Bacteria</taxon>
        <taxon>Pseudomonadati</taxon>
        <taxon>Pseudomonadota</taxon>
        <taxon>Gammaproteobacteria</taxon>
        <taxon>Legionellales</taxon>
        <taxon>Legionellaceae</taxon>
        <taxon>Legionella</taxon>
    </lineage>
</organism>
<dbReference type="GO" id="GO:0030060">
    <property type="term" value="F:L-malate dehydrogenase (NAD+) activity"/>
    <property type="evidence" value="ECO:0007669"/>
    <property type="project" value="UniProtKB-EC"/>
</dbReference>
<evidence type="ECO:0000256" key="6">
    <source>
        <dbReference type="ARBA" id="ARBA00048313"/>
    </source>
</evidence>
<keyword evidence="4 7" id="KW-0816">Tricarboxylic acid cycle</keyword>
<evidence type="ECO:0000256" key="1">
    <source>
        <dbReference type="ARBA" id="ARBA00003966"/>
    </source>
</evidence>
<feature type="binding site" evidence="7">
    <location>
        <position position="163"/>
    </location>
    <ligand>
        <name>substrate</name>
    </ligand>
</feature>
<evidence type="ECO:0000259" key="9">
    <source>
        <dbReference type="Pfam" id="PF00056"/>
    </source>
</evidence>
<evidence type="ECO:0000313" key="12">
    <source>
        <dbReference type="Proteomes" id="UP001057474"/>
    </source>
</evidence>
<dbReference type="NCBIfam" id="TIGR01759">
    <property type="entry name" value="MalateDH-SF1"/>
    <property type="match status" value="1"/>
</dbReference>
<dbReference type="Gene3D" id="3.90.110.10">
    <property type="entry name" value="Lactate dehydrogenase/glycoside hydrolase, family 4, C-terminal"/>
    <property type="match status" value="1"/>
</dbReference>
<dbReference type="EMBL" id="CP071527">
    <property type="protein sequence ID" value="USQ14547.1"/>
    <property type="molecule type" value="Genomic_DNA"/>
</dbReference>
<dbReference type="InterPro" id="IPR001236">
    <property type="entry name" value="Lactate/malate_DH_N"/>
</dbReference>
<feature type="binding site" evidence="7">
    <location>
        <position position="93"/>
    </location>
    <ligand>
        <name>substrate</name>
    </ligand>
</feature>